<dbReference type="AlphaFoldDB" id="C8WS16"/>
<gene>
    <name evidence="1" type="ordered locus">Aaci_0391</name>
</gene>
<proteinExistence type="predicted"/>
<reference evidence="1 2" key="2">
    <citation type="journal article" date="2010" name="Stand. Genomic Sci.">
        <title>Complete genome sequence of Alicyclobacillus acidocaldarius type strain (104-IA).</title>
        <authorList>
            <person name="Mavromatis K."/>
            <person name="Sikorski J."/>
            <person name="Lapidus A."/>
            <person name="Glavina Del Rio T."/>
            <person name="Copeland A."/>
            <person name="Tice H."/>
            <person name="Cheng J.F."/>
            <person name="Lucas S."/>
            <person name="Chen F."/>
            <person name="Nolan M."/>
            <person name="Bruce D."/>
            <person name="Goodwin L."/>
            <person name="Pitluck S."/>
            <person name="Ivanova N."/>
            <person name="Ovchinnikova G."/>
            <person name="Pati A."/>
            <person name="Chen A."/>
            <person name="Palaniappan K."/>
            <person name="Land M."/>
            <person name="Hauser L."/>
            <person name="Chang Y.J."/>
            <person name="Jeffries C.D."/>
            <person name="Chain P."/>
            <person name="Meincke L."/>
            <person name="Sims D."/>
            <person name="Chertkov O."/>
            <person name="Han C."/>
            <person name="Brettin T."/>
            <person name="Detter J.C."/>
            <person name="Wahrenburg C."/>
            <person name="Rohde M."/>
            <person name="Pukall R."/>
            <person name="Goker M."/>
            <person name="Bristow J."/>
            <person name="Eisen J.A."/>
            <person name="Markowitz V."/>
            <person name="Hugenholtz P."/>
            <person name="Klenk H.P."/>
            <person name="Kyrpides N.C."/>
        </authorList>
    </citation>
    <scope>NUCLEOTIDE SEQUENCE [LARGE SCALE GENOMIC DNA]</scope>
    <source>
        <strain evidence="2">ATCC 27009 / DSM 446 / BCRC 14685 / JCM 5260 / KCTC 1825 / NBRC 15652 / NCIMB 11725 / NRRL B-14509 / 104-IA</strain>
    </source>
</reference>
<sequence>MAVIQDVAPQSETNPLPGILHSVQWQFSDGSKGYPVSRDVVNQFRIQNVEIVRVRIPRVSKTQGVLVVGNKNGVWKTDALFLLPSSEGQSKDLDGASLSKAQTTGPVSVPDVGDVDIYTSADKMVCFIMSNREPSLREGVSSVRLASGVQAEFQSAHGVNSLWYPYGSRTFLVAGNTDRGQLVSVANSYTPNRVFFSLEGHQGDAHVSVGT</sequence>
<organism evidence="1 2">
    <name type="scientific">Alicyclobacillus acidocaldarius subsp. acidocaldarius (strain ATCC 27009 / DSM 446 / BCRC 14685 / JCM 5260 / KCTC 1825 / NBRC 15652 / NCIMB 11725 / NRRL B-14509 / 104-IA)</name>
    <name type="common">Bacillus acidocaldarius</name>
    <dbReference type="NCBI Taxonomy" id="521098"/>
    <lineage>
        <taxon>Bacteria</taxon>
        <taxon>Bacillati</taxon>
        <taxon>Bacillota</taxon>
        <taxon>Bacilli</taxon>
        <taxon>Bacillales</taxon>
        <taxon>Alicyclobacillaceae</taxon>
        <taxon>Alicyclobacillus</taxon>
    </lineage>
</organism>
<dbReference type="HOGENOM" id="CLU_1363817_0_0_9"/>
<dbReference type="RefSeq" id="WP_012809820.1">
    <property type="nucleotide sequence ID" value="NC_013205.1"/>
</dbReference>
<evidence type="ECO:0000313" key="2">
    <source>
        <dbReference type="Proteomes" id="UP000001917"/>
    </source>
</evidence>
<dbReference type="EMBL" id="CP001727">
    <property type="protein sequence ID" value="ACV57450.1"/>
    <property type="molecule type" value="Genomic_DNA"/>
</dbReference>
<keyword evidence="2" id="KW-1185">Reference proteome</keyword>
<evidence type="ECO:0000313" key="1">
    <source>
        <dbReference type="EMBL" id="ACV57450.1"/>
    </source>
</evidence>
<protein>
    <submittedName>
        <fullName evidence="1">Uncharacterized protein</fullName>
    </submittedName>
</protein>
<dbReference type="KEGG" id="aac:Aaci_0391"/>
<name>C8WS16_ALIAD</name>
<dbReference type="Proteomes" id="UP000001917">
    <property type="component" value="Chromosome"/>
</dbReference>
<accession>C8WS16</accession>
<reference evidence="2" key="1">
    <citation type="submission" date="2009-09" db="EMBL/GenBank/DDBJ databases">
        <title>The complete chromosome of Alicyclobacillus acidocaldarius subsp. acidocaldarius DSM 446.</title>
        <authorList>
            <consortium name="US DOE Joint Genome Institute (JGI-PGF)"/>
            <person name="Lucas S."/>
            <person name="Copeland A."/>
            <person name="Lapidus A."/>
            <person name="Glavina del Rio T."/>
            <person name="Dalin E."/>
            <person name="Tice H."/>
            <person name="Bruce D."/>
            <person name="Goodwin L."/>
            <person name="Pitluck S."/>
            <person name="Kyrpides N."/>
            <person name="Mavromatis K."/>
            <person name="Ivanova N."/>
            <person name="Ovchinnikova G."/>
            <person name="Chertkov O."/>
            <person name="Sims D."/>
            <person name="Brettin T."/>
            <person name="Detter J.C."/>
            <person name="Han C."/>
            <person name="Larimer F."/>
            <person name="Land M."/>
            <person name="Hauser L."/>
            <person name="Markowitz V."/>
            <person name="Cheng J.-F."/>
            <person name="Hugenholtz P."/>
            <person name="Woyke T."/>
            <person name="Wu D."/>
            <person name="Pukall R."/>
            <person name="Klenk H.-P."/>
            <person name="Eisen J.A."/>
        </authorList>
    </citation>
    <scope>NUCLEOTIDE SEQUENCE [LARGE SCALE GENOMIC DNA]</scope>
    <source>
        <strain evidence="2">ATCC 27009 / DSM 446 / BCRC 14685 / JCM 5260 / KCTC 1825 / NBRC 15652 / NCIMB 11725 / NRRL B-14509 / 104-IA</strain>
    </source>
</reference>